<dbReference type="AlphaFoldDB" id="A0AB39BCF2"/>
<proteinExistence type="predicted"/>
<dbReference type="SUPFAM" id="SSF81301">
    <property type="entry name" value="Nucleotidyltransferase"/>
    <property type="match status" value="1"/>
</dbReference>
<evidence type="ECO:0008006" key="2">
    <source>
        <dbReference type="Google" id="ProtNLM"/>
    </source>
</evidence>
<dbReference type="InterPro" id="IPR043519">
    <property type="entry name" value="NT_sf"/>
</dbReference>
<accession>A0AB39BCF2</accession>
<evidence type="ECO:0000313" key="1">
    <source>
        <dbReference type="EMBL" id="XDI04091.1"/>
    </source>
</evidence>
<reference evidence="1" key="1">
    <citation type="submission" date="2024-05" db="EMBL/GenBank/DDBJ databases">
        <title>Herbiconiux sp. A18JL235.</title>
        <authorList>
            <person name="Zhang G."/>
        </authorList>
    </citation>
    <scope>NUCLEOTIDE SEQUENCE</scope>
    <source>
        <strain evidence="1">A18JL235</strain>
    </source>
</reference>
<organism evidence="1">
    <name type="scientific">Herbiconiux sp. A18JL235</name>
    <dbReference type="NCBI Taxonomy" id="3152363"/>
    <lineage>
        <taxon>Bacteria</taxon>
        <taxon>Bacillati</taxon>
        <taxon>Actinomycetota</taxon>
        <taxon>Actinomycetes</taxon>
        <taxon>Micrococcales</taxon>
        <taxon>Microbacteriaceae</taxon>
        <taxon>Herbiconiux</taxon>
    </lineage>
</organism>
<sequence length="294" mass="30369">MIDEVADALAGFAASLRPSEAEARAAAAVARALVAPLLADGLALSAVDAGSFAHGTAVAGSSLFDVIVVLRGSRPRSPAKALETMLAGLETSGSPAATVQSDSLVMTADAATGTPGVRLLPAYEHATGGGPDAPGATAAAVWVVDAARHWVLCRPAARGVLLSRIDIDGSVRELVRLLLAWKHRLDVPVSSYYLETVALRQTLQQPSFNRLWDLCWVWEALSDAGLVPVPDPSSPSLVQPVRAAPRLAGAIEAGYPVERAASSSRGAINAYLDGDAATASAYLRALFGDGFPEL</sequence>
<dbReference type="EMBL" id="CP162511">
    <property type="protein sequence ID" value="XDI04091.1"/>
    <property type="molecule type" value="Genomic_DNA"/>
</dbReference>
<gene>
    <name evidence="1" type="ORF">ABFY20_12120</name>
</gene>
<name>A0AB39BCF2_9MICO</name>
<protein>
    <recommendedName>
        <fullName evidence="2">Nucleotidyltransferase domain-containing protein</fullName>
    </recommendedName>
</protein>
<dbReference type="RefSeq" id="WP_368496502.1">
    <property type="nucleotide sequence ID" value="NZ_CP162511.1"/>
</dbReference>